<organism evidence="2 3">
    <name type="scientific">Aeribacillus pallidus</name>
    <dbReference type="NCBI Taxonomy" id="33936"/>
    <lineage>
        <taxon>Bacteria</taxon>
        <taxon>Bacillati</taxon>
        <taxon>Bacillota</taxon>
        <taxon>Bacilli</taxon>
        <taxon>Bacillales</taxon>
        <taxon>Bacillaceae</taxon>
        <taxon>Aeribacillus</taxon>
    </lineage>
</organism>
<evidence type="ECO:0008006" key="4">
    <source>
        <dbReference type="Google" id="ProtNLM"/>
    </source>
</evidence>
<comment type="caution">
    <text evidence="2">The sequence shown here is derived from an EMBL/GenBank/DDBJ whole genome shotgun (WGS) entry which is preliminary data.</text>
</comment>
<proteinExistence type="predicted"/>
<protein>
    <recommendedName>
        <fullName evidence="4">Spore cortex biosynthesis protein YabQ</fullName>
    </recommendedName>
</protein>
<accession>A0A165Y5N0</accession>
<keyword evidence="3" id="KW-1185">Reference proteome</keyword>
<dbReference type="AlphaFoldDB" id="A0A165Y5N0"/>
<gene>
    <name evidence="2" type="ORF">AZI98_07030</name>
</gene>
<dbReference type="EMBL" id="LWBR01000015">
    <property type="protein sequence ID" value="KZN96752.1"/>
    <property type="molecule type" value="Genomic_DNA"/>
</dbReference>
<feature type="transmembrane region" description="Helical" evidence="1">
    <location>
        <begin position="98"/>
        <end position="118"/>
    </location>
</feature>
<name>A0A165Y5N0_9BACI</name>
<keyword evidence="1" id="KW-0812">Transmembrane</keyword>
<dbReference type="STRING" id="33936.AZI98_07030"/>
<dbReference type="RefSeq" id="WP_063387571.1">
    <property type="nucleotide sequence ID" value="NZ_LWBR01000015.1"/>
</dbReference>
<sequence>MTLTTQFYTMIAMIGMGSFLGAALDTYNFFLKRWDRKRWVVFLNDLVFWAVQGLLTFYVLLYVNQGELRFYVFLALLCGFAAYQSLLRNGYMTCLRIMIKIAVSIYQFFVKIVLLLLINPIKWIVHMAIACSMSLLLFLWKVIKWSSQLLFKLCKILLAPLLWGLNILWGKAPQPIKQKMLHSKQIIEGIFINIKNMLRKLYRRFR</sequence>
<dbReference type="Pfam" id="PF09578">
    <property type="entry name" value="Spore_YabQ"/>
    <property type="match status" value="1"/>
</dbReference>
<feature type="transmembrane region" description="Helical" evidence="1">
    <location>
        <begin position="124"/>
        <end position="143"/>
    </location>
</feature>
<dbReference type="InterPro" id="IPR019074">
    <property type="entry name" value="YabQ"/>
</dbReference>
<reference evidence="2 3" key="1">
    <citation type="submission" date="2016-04" db="EMBL/GenBank/DDBJ databases">
        <title>Draft genome sequence of Aeribacillus pallidus 8m3 from petroleum reservoir.</title>
        <authorList>
            <person name="Poltaraus A.B."/>
            <person name="Nazina T.N."/>
            <person name="Tourova T.P."/>
            <person name="Malakho S.M."/>
            <person name="Korshunova A.V."/>
            <person name="Sokolova D.S."/>
        </authorList>
    </citation>
    <scope>NUCLEOTIDE SEQUENCE [LARGE SCALE GENOMIC DNA]</scope>
    <source>
        <strain evidence="2 3">8m3</strain>
    </source>
</reference>
<feature type="transmembrane region" description="Helical" evidence="1">
    <location>
        <begin position="150"/>
        <end position="169"/>
    </location>
</feature>
<evidence type="ECO:0000313" key="2">
    <source>
        <dbReference type="EMBL" id="KZN96752.1"/>
    </source>
</evidence>
<feature type="transmembrane region" description="Helical" evidence="1">
    <location>
        <begin position="6"/>
        <end position="27"/>
    </location>
</feature>
<keyword evidence="1" id="KW-0472">Membrane</keyword>
<keyword evidence="1" id="KW-1133">Transmembrane helix</keyword>
<dbReference type="Proteomes" id="UP000076476">
    <property type="component" value="Unassembled WGS sequence"/>
</dbReference>
<evidence type="ECO:0000256" key="1">
    <source>
        <dbReference type="SAM" id="Phobius"/>
    </source>
</evidence>
<evidence type="ECO:0000313" key="3">
    <source>
        <dbReference type="Proteomes" id="UP000076476"/>
    </source>
</evidence>
<feature type="transmembrane region" description="Helical" evidence="1">
    <location>
        <begin position="39"/>
        <end position="62"/>
    </location>
</feature>
<feature type="transmembrane region" description="Helical" evidence="1">
    <location>
        <begin position="68"/>
        <end position="86"/>
    </location>
</feature>
<dbReference type="NCBIfam" id="TIGR02893">
    <property type="entry name" value="spore_yabQ"/>
    <property type="match status" value="1"/>
</dbReference>